<protein>
    <submittedName>
        <fullName evidence="2">Uncharacterized protein</fullName>
    </submittedName>
</protein>
<organism evidence="2 3">
    <name type="scientific">Stieleria marina</name>
    <dbReference type="NCBI Taxonomy" id="1930275"/>
    <lineage>
        <taxon>Bacteria</taxon>
        <taxon>Pseudomonadati</taxon>
        <taxon>Planctomycetota</taxon>
        <taxon>Planctomycetia</taxon>
        <taxon>Pirellulales</taxon>
        <taxon>Pirellulaceae</taxon>
        <taxon>Stieleria</taxon>
    </lineage>
</organism>
<feature type="compositionally biased region" description="Polar residues" evidence="1">
    <location>
        <begin position="78"/>
        <end position="87"/>
    </location>
</feature>
<evidence type="ECO:0000313" key="2">
    <source>
        <dbReference type="EMBL" id="QDT11798.1"/>
    </source>
</evidence>
<proteinExistence type="predicted"/>
<dbReference type="Proteomes" id="UP000319817">
    <property type="component" value="Chromosome"/>
</dbReference>
<evidence type="ECO:0000313" key="3">
    <source>
        <dbReference type="Proteomes" id="UP000319817"/>
    </source>
</evidence>
<gene>
    <name evidence="2" type="ORF">K239x_37980</name>
</gene>
<reference evidence="2 3" key="1">
    <citation type="submission" date="2019-02" db="EMBL/GenBank/DDBJ databases">
        <title>Deep-cultivation of Planctomycetes and their phenomic and genomic characterization uncovers novel biology.</title>
        <authorList>
            <person name="Wiegand S."/>
            <person name="Jogler M."/>
            <person name="Boedeker C."/>
            <person name="Pinto D."/>
            <person name="Vollmers J."/>
            <person name="Rivas-Marin E."/>
            <person name="Kohn T."/>
            <person name="Peeters S.H."/>
            <person name="Heuer A."/>
            <person name="Rast P."/>
            <person name="Oberbeckmann S."/>
            <person name="Bunk B."/>
            <person name="Jeske O."/>
            <person name="Meyerdierks A."/>
            <person name="Storesund J.E."/>
            <person name="Kallscheuer N."/>
            <person name="Luecker S."/>
            <person name="Lage O.M."/>
            <person name="Pohl T."/>
            <person name="Merkel B.J."/>
            <person name="Hornburger P."/>
            <person name="Mueller R.-W."/>
            <person name="Bruemmer F."/>
            <person name="Labrenz M."/>
            <person name="Spormann A.M."/>
            <person name="Op den Camp H."/>
            <person name="Overmann J."/>
            <person name="Amann R."/>
            <person name="Jetten M.S.M."/>
            <person name="Mascher T."/>
            <person name="Medema M.H."/>
            <person name="Devos D.P."/>
            <person name="Kaster A.-K."/>
            <person name="Ovreas L."/>
            <person name="Rohde M."/>
            <person name="Galperin M.Y."/>
            <person name="Jogler C."/>
        </authorList>
    </citation>
    <scope>NUCLEOTIDE SEQUENCE [LARGE SCALE GENOMIC DNA]</scope>
    <source>
        <strain evidence="2 3">K23_9</strain>
    </source>
</reference>
<dbReference type="EMBL" id="CP036526">
    <property type="protein sequence ID" value="QDT11798.1"/>
    <property type="molecule type" value="Genomic_DNA"/>
</dbReference>
<dbReference type="AlphaFoldDB" id="A0A517NXF9"/>
<feature type="region of interest" description="Disordered" evidence="1">
    <location>
        <begin position="66"/>
        <end position="87"/>
    </location>
</feature>
<keyword evidence="3" id="KW-1185">Reference proteome</keyword>
<name>A0A517NXF9_9BACT</name>
<evidence type="ECO:0000256" key="1">
    <source>
        <dbReference type="SAM" id="MobiDB-lite"/>
    </source>
</evidence>
<accession>A0A517NXF9</accession>
<sequence length="87" mass="9653">MNCNTLYAIHRISSLRPRPASTVDHKIASNEGTILDRVGQGPPGRERENRCLKRLALTSDGSAKFPSKTYGKARRLTCRSQTSDLPQ</sequence>